<sequence>MEEIVAKVAAKVSKCLVVPVKRQLGYLFNYRTNIEDLSQEVEKLRHARDGHQHSVNEAIGNGHKIEDYVCKWLTRADGFIQDACKFLEDEKEAQKSCFNGLCPNLKSRYQLSREARKKARVAVQMHGDGQFVRVSYRAPLQEIRSAPSEALRSRVLTLDEVMEALRDAKINKIGVWGWAVSGRPRCCVTDSRLKKIQGELADLLGMKFEEESEQGRAARLYQRMNNEKTILIILDDIWAKLDLEKIGIPSPDHHKGCKLVLTSRNEHILSNEMDTQKDFRVQPLQEDETWILFKNTAGSIENPELQPIAVDVAKECAGLPLAIVTVATALKGEKSVSIWEDAGYN</sequence>
<dbReference type="SUPFAM" id="SSF52540">
    <property type="entry name" value="P-loop containing nucleoside triphosphate hydrolases"/>
    <property type="match status" value="1"/>
</dbReference>
<keyword evidence="3" id="KW-0067">ATP-binding</keyword>
<dbReference type="AlphaFoldDB" id="A0A438CKK5"/>
<dbReference type="InterPro" id="IPR027417">
    <property type="entry name" value="P-loop_NTPase"/>
</dbReference>
<comment type="caution">
    <text evidence="6">The sequence shown here is derived from an EMBL/GenBank/DDBJ whole genome shotgun (WGS) entry which is preliminary data.</text>
</comment>
<feature type="domain" description="NB-ARC" evidence="5">
    <location>
        <begin position="207"/>
        <end position="298"/>
    </location>
</feature>
<evidence type="ECO:0000256" key="1">
    <source>
        <dbReference type="ARBA" id="ARBA00022741"/>
    </source>
</evidence>
<evidence type="ECO:0000256" key="3">
    <source>
        <dbReference type="ARBA" id="ARBA00022840"/>
    </source>
</evidence>
<evidence type="ECO:0000313" key="6">
    <source>
        <dbReference type="EMBL" id="RVW23750.1"/>
    </source>
</evidence>
<organism evidence="6 7">
    <name type="scientific">Vitis vinifera</name>
    <name type="common">Grape</name>
    <dbReference type="NCBI Taxonomy" id="29760"/>
    <lineage>
        <taxon>Eukaryota</taxon>
        <taxon>Viridiplantae</taxon>
        <taxon>Streptophyta</taxon>
        <taxon>Embryophyta</taxon>
        <taxon>Tracheophyta</taxon>
        <taxon>Spermatophyta</taxon>
        <taxon>Magnoliopsida</taxon>
        <taxon>eudicotyledons</taxon>
        <taxon>Gunneridae</taxon>
        <taxon>Pentapetalae</taxon>
        <taxon>rosids</taxon>
        <taxon>Vitales</taxon>
        <taxon>Vitaceae</taxon>
        <taxon>Viteae</taxon>
        <taxon>Vitis</taxon>
    </lineage>
</organism>
<evidence type="ECO:0000313" key="7">
    <source>
        <dbReference type="Proteomes" id="UP000288805"/>
    </source>
</evidence>
<reference evidence="6 7" key="1">
    <citation type="journal article" date="2018" name="PLoS Genet.">
        <title>Population sequencing reveals clonal diversity and ancestral inbreeding in the grapevine cultivar Chardonnay.</title>
        <authorList>
            <person name="Roach M.J."/>
            <person name="Johnson D.L."/>
            <person name="Bohlmann J."/>
            <person name="van Vuuren H.J."/>
            <person name="Jones S.J."/>
            <person name="Pretorius I.S."/>
            <person name="Schmidt S.A."/>
            <person name="Borneman A.R."/>
        </authorList>
    </citation>
    <scope>NUCLEOTIDE SEQUENCE [LARGE SCALE GENOMIC DNA]</scope>
    <source>
        <strain evidence="7">cv. Chardonnay</strain>
        <tissue evidence="6">Leaf</tissue>
    </source>
</reference>
<dbReference type="InterPro" id="IPR042197">
    <property type="entry name" value="Apaf_helical"/>
</dbReference>
<dbReference type="PANTHER" id="PTHR33463:SF198">
    <property type="entry name" value="RPP4C3"/>
    <property type="match status" value="1"/>
</dbReference>
<dbReference type="GO" id="GO:0006952">
    <property type="term" value="P:defense response"/>
    <property type="evidence" value="ECO:0007669"/>
    <property type="project" value="UniProtKB-KW"/>
</dbReference>
<dbReference type="GO" id="GO:0043531">
    <property type="term" value="F:ADP binding"/>
    <property type="evidence" value="ECO:0007669"/>
    <property type="project" value="InterPro"/>
</dbReference>
<dbReference type="PANTHER" id="PTHR33463">
    <property type="entry name" value="NB-ARC DOMAIN-CONTAINING PROTEIN-RELATED"/>
    <property type="match status" value="1"/>
</dbReference>
<evidence type="ECO:0000256" key="4">
    <source>
        <dbReference type="SAM" id="Coils"/>
    </source>
</evidence>
<dbReference type="GO" id="GO:0005524">
    <property type="term" value="F:ATP binding"/>
    <property type="evidence" value="ECO:0007669"/>
    <property type="project" value="UniProtKB-KW"/>
</dbReference>
<name>A0A438CKK5_VITVI</name>
<feature type="coiled-coil region" evidence="4">
    <location>
        <begin position="27"/>
        <end position="54"/>
    </location>
</feature>
<dbReference type="Pfam" id="PF00931">
    <property type="entry name" value="NB-ARC"/>
    <property type="match status" value="1"/>
</dbReference>
<keyword evidence="1" id="KW-0547">Nucleotide-binding</keyword>
<dbReference type="Proteomes" id="UP000288805">
    <property type="component" value="Unassembled WGS sequence"/>
</dbReference>
<protein>
    <submittedName>
        <fullName evidence="6">Disease resistance protein</fullName>
    </submittedName>
</protein>
<dbReference type="Gene3D" id="1.10.8.430">
    <property type="entry name" value="Helical domain of apoptotic protease-activating factors"/>
    <property type="match status" value="1"/>
</dbReference>
<evidence type="ECO:0000259" key="5">
    <source>
        <dbReference type="Pfam" id="PF00931"/>
    </source>
</evidence>
<keyword evidence="4" id="KW-0175">Coiled coil</keyword>
<gene>
    <name evidence="6" type="primary">VvCHDh000054_78</name>
    <name evidence="6" type="ORF">CK203_097582</name>
</gene>
<dbReference type="EMBL" id="QGNW01002187">
    <property type="protein sequence ID" value="RVW23750.1"/>
    <property type="molecule type" value="Genomic_DNA"/>
</dbReference>
<dbReference type="InterPro" id="IPR002182">
    <property type="entry name" value="NB-ARC"/>
</dbReference>
<dbReference type="InterPro" id="IPR050905">
    <property type="entry name" value="Plant_NBS-LRR"/>
</dbReference>
<evidence type="ECO:0000256" key="2">
    <source>
        <dbReference type="ARBA" id="ARBA00022821"/>
    </source>
</evidence>
<dbReference type="Gene3D" id="3.40.50.300">
    <property type="entry name" value="P-loop containing nucleotide triphosphate hydrolases"/>
    <property type="match status" value="1"/>
</dbReference>
<accession>A0A438CKK5</accession>
<proteinExistence type="predicted"/>
<keyword evidence="2" id="KW-0611">Plant defense</keyword>